<feature type="domain" description="AntA/AntB antirepressor" evidence="1">
    <location>
        <begin position="20"/>
        <end position="89"/>
    </location>
</feature>
<dbReference type="EMBL" id="JAAXYO010000154">
    <property type="protein sequence ID" value="MBU2788662.1"/>
    <property type="molecule type" value="Genomic_DNA"/>
</dbReference>
<dbReference type="RefSeq" id="WP_215885715.1">
    <property type="nucleotide sequence ID" value="NZ_JAAXYO010000154.1"/>
</dbReference>
<gene>
    <name evidence="2" type="ORF">HFQ13_10710</name>
</gene>
<dbReference type="Proteomes" id="UP001197378">
    <property type="component" value="Unassembled WGS sequence"/>
</dbReference>
<organism evidence="2 3">
    <name type="scientific">Igneacidithiobacillus copahuensis</name>
    <dbReference type="NCBI Taxonomy" id="2724909"/>
    <lineage>
        <taxon>Bacteria</taxon>
        <taxon>Pseudomonadati</taxon>
        <taxon>Pseudomonadota</taxon>
        <taxon>Acidithiobacillia</taxon>
        <taxon>Acidithiobacillales</taxon>
        <taxon>Acidithiobacillaceae</taxon>
        <taxon>Igneacidithiobacillus</taxon>
    </lineage>
</organism>
<protein>
    <recommendedName>
        <fullName evidence="1">AntA/AntB antirepressor domain-containing protein</fullName>
    </recommendedName>
</protein>
<dbReference type="Pfam" id="PF08346">
    <property type="entry name" value="AntA"/>
    <property type="match status" value="1"/>
</dbReference>
<dbReference type="InterPro" id="IPR013557">
    <property type="entry name" value="AntA/B_antirep"/>
</dbReference>
<dbReference type="PANTHER" id="PTHR36180:SF1">
    <property type="entry name" value="ANTA_ANTB ANTIREPRESSOR DOMAIN-CONTAINING PROTEIN"/>
    <property type="match status" value="1"/>
</dbReference>
<evidence type="ECO:0000259" key="1">
    <source>
        <dbReference type="Pfam" id="PF08346"/>
    </source>
</evidence>
<comment type="caution">
    <text evidence="2">The sequence shown here is derived from an EMBL/GenBank/DDBJ whole genome shotgun (WGS) entry which is preliminary data.</text>
</comment>
<name>A0AAE3CK99_9PROT</name>
<dbReference type="PANTHER" id="PTHR36180">
    <property type="entry name" value="DNA-BINDING PROTEIN-RELATED-RELATED"/>
    <property type="match status" value="1"/>
</dbReference>
<evidence type="ECO:0000313" key="3">
    <source>
        <dbReference type="Proteomes" id="UP001197378"/>
    </source>
</evidence>
<proteinExistence type="predicted"/>
<evidence type="ECO:0000313" key="2">
    <source>
        <dbReference type="EMBL" id="MBU2788662.1"/>
    </source>
</evidence>
<dbReference type="AlphaFoldDB" id="A0AAE3CK99"/>
<reference evidence="2" key="1">
    <citation type="journal article" date="2021" name="ISME J.">
        <title>Genomic evolution of the class Acidithiobacillia: deep-branching Proteobacteria living in extreme acidic conditions.</title>
        <authorList>
            <person name="Moya-Beltran A."/>
            <person name="Beard S."/>
            <person name="Rojas-Villalobos C."/>
            <person name="Issotta F."/>
            <person name="Gallardo Y."/>
            <person name="Ulloa R."/>
            <person name="Giaveno A."/>
            <person name="Degli Esposti M."/>
            <person name="Johnson D.B."/>
            <person name="Quatrini R."/>
        </authorList>
    </citation>
    <scope>NUCLEOTIDE SEQUENCE</scope>
    <source>
        <strain evidence="2">VAN18-1</strain>
    </source>
</reference>
<sequence>MQEIIAVSHQEIEGETCQTINARELHAFLAVGKDFSTWMKDRIDQYEFMENQDFIIFPDSGENSKRGRPSKDYHLTLDMAKELSMVERNTKGREARRYFIQVEKEYRKLRDLNQPKRPHRPAMSVPSPCRSASPADALLPNGWTMRQILSDIKVHAQFLRMAGLDGNQALLGAIAHESILAGIPLASLLPQPVIFRPLPVRDAAFLRPVEIAKRLDLLNKSNSASSRQANRLLKKAGLQIYETDSGQWEPTQEGKPFACWRNIGPVTGPEVRQLFWCEKVLARLQTIMGQKQKPDQNESPFSVH</sequence>
<accession>A0AAE3CK99</accession>
<keyword evidence="3" id="KW-1185">Reference proteome</keyword>